<dbReference type="PANTHER" id="PTHR10083">
    <property type="entry name" value="KUNITZ-TYPE PROTEASE INHIBITOR-RELATED"/>
    <property type="match status" value="1"/>
</dbReference>
<evidence type="ECO:0000256" key="3">
    <source>
        <dbReference type="ARBA" id="ARBA00022690"/>
    </source>
</evidence>
<dbReference type="eggNOG" id="KOG3017">
    <property type="taxonomic scope" value="Eukaryota"/>
</dbReference>
<evidence type="ECO:0000313" key="9">
    <source>
        <dbReference type="Proteomes" id="UP001652621"/>
    </source>
</evidence>
<reference evidence="8" key="1">
    <citation type="submission" date="2020-05" db="UniProtKB">
        <authorList>
            <consortium name="EnsemblMetazoa"/>
        </authorList>
    </citation>
    <scope>IDENTIFICATION</scope>
    <source>
        <strain evidence="8">Aabys</strain>
    </source>
</reference>
<dbReference type="PROSITE" id="PS50279">
    <property type="entry name" value="BPTI_KUNITZ_2"/>
    <property type="match status" value="1"/>
</dbReference>
<dbReference type="PANTHER" id="PTHR10083:SF217">
    <property type="entry name" value="BOOPHILIN-H2"/>
    <property type="match status" value="1"/>
</dbReference>
<name>A0A1I8MRA6_MUSDO</name>
<dbReference type="AlphaFoldDB" id="A0A1I8MRA6"/>
<dbReference type="InterPro" id="IPR050098">
    <property type="entry name" value="TFPI/VKTCI-like"/>
</dbReference>
<protein>
    <submittedName>
        <fullName evidence="10">Kunitz-type serine protease inhibitor homolog beta-bungarotoxin B5-B chain-like</fullName>
    </submittedName>
</protein>
<keyword evidence="6" id="KW-0732">Signal</keyword>
<dbReference type="KEGG" id="mde:101896044"/>
<dbReference type="EnsemblMetazoa" id="MDOA007659-RA">
    <property type="protein sequence ID" value="MDOA007659-PA"/>
    <property type="gene ID" value="MDOA007659"/>
</dbReference>
<gene>
    <name evidence="8" type="primary">101896044</name>
    <name evidence="10" type="synonym">LOC131803920</name>
</gene>
<dbReference type="GO" id="GO:0005615">
    <property type="term" value="C:extracellular space"/>
    <property type="evidence" value="ECO:0007669"/>
    <property type="project" value="TreeGrafter"/>
</dbReference>
<evidence type="ECO:0000256" key="5">
    <source>
        <dbReference type="ARBA" id="ARBA00023157"/>
    </source>
</evidence>
<dbReference type="RefSeq" id="XP_005176402.2">
    <property type="nucleotide sequence ID" value="XM_005176345.4"/>
</dbReference>
<comment type="subcellular location">
    <subcellularLocation>
        <location evidence="1">Secreted</location>
    </subcellularLocation>
</comment>
<accession>A0A1I8MRA6</accession>
<evidence type="ECO:0000259" key="7">
    <source>
        <dbReference type="PROSITE" id="PS50279"/>
    </source>
</evidence>
<evidence type="ECO:0000256" key="6">
    <source>
        <dbReference type="SAM" id="SignalP"/>
    </source>
</evidence>
<evidence type="ECO:0000256" key="2">
    <source>
        <dbReference type="ARBA" id="ARBA00022525"/>
    </source>
</evidence>
<proteinExistence type="predicted"/>
<feature type="domain" description="BPTI/Kunitz inhibitor" evidence="7">
    <location>
        <begin position="31"/>
        <end position="84"/>
    </location>
</feature>
<dbReference type="InterPro" id="IPR036880">
    <property type="entry name" value="Kunitz_BPTI_sf"/>
</dbReference>
<evidence type="ECO:0000256" key="4">
    <source>
        <dbReference type="ARBA" id="ARBA00022900"/>
    </source>
</evidence>
<dbReference type="InterPro" id="IPR002223">
    <property type="entry name" value="Kunitz_BPTI"/>
</dbReference>
<keyword evidence="5" id="KW-1015">Disulfide bond</keyword>
<dbReference type="SUPFAM" id="SSF57362">
    <property type="entry name" value="BPTI-like"/>
    <property type="match status" value="1"/>
</dbReference>
<dbReference type="VEuPathDB" id="VectorBase:MDOA007659"/>
<keyword evidence="9" id="KW-1185">Reference proteome</keyword>
<evidence type="ECO:0000313" key="10">
    <source>
        <dbReference type="RefSeq" id="XP_058981833.1"/>
    </source>
</evidence>
<organism evidence="8">
    <name type="scientific">Musca domestica</name>
    <name type="common">House fly</name>
    <dbReference type="NCBI Taxonomy" id="7370"/>
    <lineage>
        <taxon>Eukaryota</taxon>
        <taxon>Metazoa</taxon>
        <taxon>Ecdysozoa</taxon>
        <taxon>Arthropoda</taxon>
        <taxon>Hexapoda</taxon>
        <taxon>Insecta</taxon>
        <taxon>Pterygota</taxon>
        <taxon>Neoptera</taxon>
        <taxon>Endopterygota</taxon>
        <taxon>Diptera</taxon>
        <taxon>Brachycera</taxon>
        <taxon>Muscomorpha</taxon>
        <taxon>Muscoidea</taxon>
        <taxon>Muscidae</taxon>
        <taxon>Musca</taxon>
    </lineage>
</organism>
<dbReference type="OrthoDB" id="4473401at2759"/>
<evidence type="ECO:0000256" key="1">
    <source>
        <dbReference type="ARBA" id="ARBA00004613"/>
    </source>
</evidence>
<feature type="signal peptide" evidence="6">
    <location>
        <begin position="1"/>
        <end position="19"/>
    </location>
</feature>
<evidence type="ECO:0000313" key="8">
    <source>
        <dbReference type="EnsemblMetazoa" id="MDOA007659-PA"/>
    </source>
</evidence>
<keyword evidence="3 10" id="KW-0646">Protease inhibitor</keyword>
<feature type="chain" id="PRO_5044560707" evidence="6">
    <location>
        <begin position="20"/>
        <end position="86"/>
    </location>
</feature>
<sequence>MHLQSIIIAVLAFLACVSAQACVGRPRNPSCRGPRDLGTRGRRCTPRTMWYYDPRDRQCKEMRYRGCRGNNNRHCTKAACESQCRR</sequence>
<dbReference type="RefSeq" id="XP_058981833.1">
    <property type="nucleotide sequence ID" value="XM_059125850.1"/>
</dbReference>
<reference evidence="10" key="2">
    <citation type="submission" date="2025-05" db="UniProtKB">
        <authorList>
            <consortium name="RefSeq"/>
        </authorList>
    </citation>
    <scope>IDENTIFICATION</scope>
    <source>
        <strain evidence="10">Aabys</strain>
        <tissue evidence="10">Whole body</tissue>
    </source>
</reference>
<keyword evidence="4 10" id="KW-0722">Serine protease inhibitor</keyword>
<keyword evidence="2" id="KW-0964">Secreted</keyword>
<dbReference type="Gene3D" id="4.10.410.10">
    <property type="entry name" value="Pancreatic trypsin inhibitor Kunitz domain"/>
    <property type="match status" value="1"/>
</dbReference>
<dbReference type="Proteomes" id="UP001652621">
    <property type="component" value="Unplaced"/>
</dbReference>
<dbReference type="VEuPathDB" id="VectorBase:MDOMA2_000012"/>
<dbReference type="GO" id="GO:0004867">
    <property type="term" value="F:serine-type endopeptidase inhibitor activity"/>
    <property type="evidence" value="ECO:0007669"/>
    <property type="project" value="UniProtKB-KW"/>
</dbReference>
<dbReference type="SMART" id="SM00131">
    <property type="entry name" value="KU"/>
    <property type="match status" value="1"/>
</dbReference>
<dbReference type="Pfam" id="PF00014">
    <property type="entry name" value="Kunitz_BPTI"/>
    <property type="match status" value="1"/>
</dbReference>